<feature type="compositionally biased region" description="Gly residues" evidence="1">
    <location>
        <begin position="36"/>
        <end position="45"/>
    </location>
</feature>
<dbReference type="AlphaFoldDB" id="A0A4Q9N1T9"/>
<evidence type="ECO:0000313" key="2">
    <source>
        <dbReference type="EMBL" id="TBU34105.1"/>
    </source>
</evidence>
<feature type="region of interest" description="Disordered" evidence="1">
    <location>
        <begin position="1"/>
        <end position="67"/>
    </location>
</feature>
<gene>
    <name evidence="2" type="ORF">BD311DRAFT_747146</name>
</gene>
<reference evidence="2" key="1">
    <citation type="submission" date="2019-01" db="EMBL/GenBank/DDBJ databases">
        <title>Draft genome sequences of three monokaryotic isolates of the white-rot basidiomycete fungus Dichomitus squalens.</title>
        <authorList>
            <consortium name="DOE Joint Genome Institute"/>
            <person name="Lopez S.C."/>
            <person name="Andreopoulos B."/>
            <person name="Pangilinan J."/>
            <person name="Lipzen A."/>
            <person name="Riley R."/>
            <person name="Ahrendt S."/>
            <person name="Ng V."/>
            <person name="Barry K."/>
            <person name="Daum C."/>
            <person name="Grigoriev I.V."/>
            <person name="Hilden K.S."/>
            <person name="Makela M.R."/>
            <person name="de Vries R.P."/>
        </authorList>
    </citation>
    <scope>NUCLEOTIDE SEQUENCE [LARGE SCALE GENOMIC DNA]</scope>
    <source>
        <strain evidence="2">OM18370.1</strain>
    </source>
</reference>
<name>A0A4Q9N1T9_9APHY</name>
<protein>
    <submittedName>
        <fullName evidence="2">Uncharacterized protein</fullName>
    </submittedName>
</protein>
<sequence length="75" mass="7665">MDTDAVTLTGGEDGDDHSWQEPGGYEVPTPLSYDAGVGGLGGQGEGEQSESGAGEVGSTGKMQKVGDKWMFVRGT</sequence>
<organism evidence="2">
    <name type="scientific">Dichomitus squalens</name>
    <dbReference type="NCBI Taxonomy" id="114155"/>
    <lineage>
        <taxon>Eukaryota</taxon>
        <taxon>Fungi</taxon>
        <taxon>Dikarya</taxon>
        <taxon>Basidiomycota</taxon>
        <taxon>Agaricomycotina</taxon>
        <taxon>Agaricomycetes</taxon>
        <taxon>Polyporales</taxon>
        <taxon>Polyporaceae</taxon>
        <taxon>Dichomitus</taxon>
    </lineage>
</organism>
<accession>A0A4Q9N1T9</accession>
<evidence type="ECO:0000256" key="1">
    <source>
        <dbReference type="SAM" id="MobiDB-lite"/>
    </source>
</evidence>
<dbReference type="EMBL" id="ML143389">
    <property type="protein sequence ID" value="TBU34105.1"/>
    <property type="molecule type" value="Genomic_DNA"/>
</dbReference>
<proteinExistence type="predicted"/>
<dbReference type="Proteomes" id="UP000292957">
    <property type="component" value="Unassembled WGS sequence"/>
</dbReference>